<protein>
    <submittedName>
        <fullName evidence="1">Uncharacterized protein</fullName>
    </submittedName>
</protein>
<gene>
    <name evidence="1" type="ORF">SDC9_157110</name>
</gene>
<reference evidence="1" key="1">
    <citation type="submission" date="2019-08" db="EMBL/GenBank/DDBJ databases">
        <authorList>
            <person name="Kucharzyk K."/>
            <person name="Murdoch R.W."/>
            <person name="Higgins S."/>
            <person name="Loffler F."/>
        </authorList>
    </citation>
    <scope>NUCLEOTIDE SEQUENCE</scope>
</reference>
<comment type="caution">
    <text evidence="1">The sequence shown here is derived from an EMBL/GenBank/DDBJ whole genome shotgun (WGS) entry which is preliminary data.</text>
</comment>
<proteinExistence type="predicted"/>
<evidence type="ECO:0000313" key="1">
    <source>
        <dbReference type="EMBL" id="MPN09818.1"/>
    </source>
</evidence>
<organism evidence="1">
    <name type="scientific">bioreactor metagenome</name>
    <dbReference type="NCBI Taxonomy" id="1076179"/>
    <lineage>
        <taxon>unclassified sequences</taxon>
        <taxon>metagenomes</taxon>
        <taxon>ecological metagenomes</taxon>
    </lineage>
</organism>
<accession>A0A645F622</accession>
<sequence>MVRLQEKYIFLIRPIDLDVVGFIRLHHMRQVIKPILCCTFNMEVLKMKLAGLHQGK</sequence>
<dbReference type="AlphaFoldDB" id="A0A645F622"/>
<dbReference type="EMBL" id="VSSQ01055939">
    <property type="protein sequence ID" value="MPN09818.1"/>
    <property type="molecule type" value="Genomic_DNA"/>
</dbReference>
<name>A0A645F622_9ZZZZ</name>